<reference evidence="2" key="1">
    <citation type="submission" date="2021-05" db="EMBL/GenBank/DDBJ databases">
        <authorList>
            <person name="Sun Q."/>
            <person name="Inoue M."/>
        </authorList>
    </citation>
    <scope>NUCLEOTIDE SEQUENCE</scope>
    <source>
        <strain evidence="2">VKM B-3255</strain>
    </source>
</reference>
<accession>A0ABS5RBX7</accession>
<keyword evidence="3" id="KW-1185">Reference proteome</keyword>
<proteinExistence type="predicted"/>
<feature type="coiled-coil region" evidence="1">
    <location>
        <begin position="2"/>
        <end position="33"/>
    </location>
</feature>
<organism evidence="2 3">
    <name type="scientific">Ancylobacter radicis</name>
    <dbReference type="NCBI Taxonomy" id="2836179"/>
    <lineage>
        <taxon>Bacteria</taxon>
        <taxon>Pseudomonadati</taxon>
        <taxon>Pseudomonadota</taxon>
        <taxon>Alphaproteobacteria</taxon>
        <taxon>Hyphomicrobiales</taxon>
        <taxon>Xanthobacteraceae</taxon>
        <taxon>Ancylobacter</taxon>
    </lineage>
</organism>
<keyword evidence="1" id="KW-0175">Coiled coil</keyword>
<dbReference type="InterPro" id="IPR007420">
    <property type="entry name" value="DUF465"/>
</dbReference>
<evidence type="ECO:0000313" key="3">
    <source>
        <dbReference type="Proteomes" id="UP001166585"/>
    </source>
</evidence>
<evidence type="ECO:0000313" key="2">
    <source>
        <dbReference type="EMBL" id="MBS9479164.1"/>
    </source>
</evidence>
<dbReference type="InterPro" id="IPR038444">
    <property type="entry name" value="DUF465_sf"/>
</dbReference>
<evidence type="ECO:0000256" key="1">
    <source>
        <dbReference type="SAM" id="Coils"/>
    </source>
</evidence>
<protein>
    <submittedName>
        <fullName evidence="2">DUF465 domain-containing protein</fullName>
    </submittedName>
</protein>
<dbReference type="Gene3D" id="6.10.280.50">
    <property type="match status" value="1"/>
</dbReference>
<dbReference type="EMBL" id="JAHCQH010000023">
    <property type="protein sequence ID" value="MBS9479164.1"/>
    <property type="molecule type" value="Genomic_DNA"/>
</dbReference>
<dbReference type="RefSeq" id="WP_213757225.1">
    <property type="nucleotide sequence ID" value="NZ_JAHCQH010000023.1"/>
</dbReference>
<comment type="caution">
    <text evidence="2">The sequence shown here is derived from an EMBL/GenBank/DDBJ whole genome shotgun (WGS) entry which is preliminary data.</text>
</comment>
<gene>
    <name evidence="2" type="ORF">KIP89_18815</name>
</gene>
<name>A0ABS5RBX7_9HYPH</name>
<dbReference type="Proteomes" id="UP001166585">
    <property type="component" value="Unassembled WGS sequence"/>
</dbReference>
<sequence length="68" mass="7981">MMADEERELRALLERLKQEHRDLDVAIEALQQMPGSDQLQMARFKKRKLGLKDRISFVEDQICPDIIA</sequence>
<dbReference type="Pfam" id="PF04325">
    <property type="entry name" value="DUF465"/>
    <property type="match status" value="1"/>
</dbReference>